<organism evidence="1 2">
    <name type="scientific">Mucor circinelloides f. lusitanicus</name>
    <name type="common">Mucor racemosus var. lusitanicus</name>
    <dbReference type="NCBI Taxonomy" id="29924"/>
    <lineage>
        <taxon>Eukaryota</taxon>
        <taxon>Fungi</taxon>
        <taxon>Fungi incertae sedis</taxon>
        <taxon>Mucoromycota</taxon>
        <taxon>Mucoromycotina</taxon>
        <taxon>Mucoromycetes</taxon>
        <taxon>Mucorales</taxon>
        <taxon>Mucorineae</taxon>
        <taxon>Mucoraceae</taxon>
        <taxon>Mucor</taxon>
    </lineage>
</organism>
<protein>
    <submittedName>
        <fullName evidence="1">Uncharacterized protein</fullName>
    </submittedName>
</protein>
<accession>A0A8H4BDZ6</accession>
<name>A0A8H4BDZ6_MUCCL</name>
<evidence type="ECO:0000313" key="2">
    <source>
        <dbReference type="Proteomes" id="UP000469890"/>
    </source>
</evidence>
<evidence type="ECO:0000313" key="1">
    <source>
        <dbReference type="EMBL" id="KAF1800304.1"/>
    </source>
</evidence>
<proteinExistence type="predicted"/>
<gene>
    <name evidence="1" type="ORF">FB192DRAFT_1391008</name>
</gene>
<dbReference type="Proteomes" id="UP000469890">
    <property type="component" value="Unassembled WGS sequence"/>
</dbReference>
<dbReference type="InterPro" id="IPR013785">
    <property type="entry name" value="Aldolase_TIM"/>
</dbReference>
<reference evidence="1 2" key="1">
    <citation type="submission" date="2019-09" db="EMBL/GenBank/DDBJ databases">
        <authorList>
            <consortium name="DOE Joint Genome Institute"/>
            <person name="Mondo S.J."/>
            <person name="Navarro-Mendoza M.I."/>
            <person name="Perez-Arques C."/>
            <person name="Panchal S."/>
            <person name="Nicolas F.E."/>
            <person name="Ganguly P."/>
            <person name="Pangilinan J."/>
            <person name="Grigoriev I."/>
            <person name="Heitman J."/>
            <person name="Sanya K."/>
            <person name="Garre V."/>
        </authorList>
    </citation>
    <scope>NUCLEOTIDE SEQUENCE [LARGE SCALE GENOMIC DNA]</scope>
    <source>
        <strain evidence="1 2">MU402</strain>
    </source>
</reference>
<dbReference type="EMBL" id="JAAECE010000006">
    <property type="protein sequence ID" value="KAF1800304.1"/>
    <property type="molecule type" value="Genomic_DNA"/>
</dbReference>
<comment type="caution">
    <text evidence="1">The sequence shown here is derived from an EMBL/GenBank/DDBJ whole genome shotgun (WGS) entry which is preliminary data.</text>
</comment>
<sequence>MPPELLFLLYGCPDHSICASSPKRLRHGWELNHYHRDTFYTHEAEGYIDYPFYSK</sequence>
<dbReference type="Gene3D" id="3.20.20.70">
    <property type="entry name" value="Aldolase class I"/>
    <property type="match status" value="1"/>
</dbReference>
<dbReference type="AlphaFoldDB" id="A0A8H4BDZ6"/>